<protein>
    <recommendedName>
        <fullName evidence="4">Conjugal transfer protein TraK</fullName>
    </recommendedName>
</protein>
<name>A0A2B8BN95_9PROT</name>
<evidence type="ECO:0000313" key="2">
    <source>
        <dbReference type="EMBL" id="PGH59013.1"/>
    </source>
</evidence>
<dbReference type="RefSeq" id="WP_098735005.1">
    <property type="nucleotide sequence ID" value="NZ_PDKW01000037.1"/>
</dbReference>
<proteinExistence type="predicted"/>
<sequence length="124" mass="13862">MMDKPDSAGPARHWGAGRIAFLTILEPVRKDVTQGYPLTVIHQRYAASLGVSYSSFARYVQRYITEVDTAESRRRKSDRDVTAPPNKADLPASPTPRPPSDPNAGPMIRHFTYNPRAKNPEDLI</sequence>
<dbReference type="EMBL" id="PDKW01000037">
    <property type="protein sequence ID" value="PGH59013.1"/>
    <property type="molecule type" value="Genomic_DNA"/>
</dbReference>
<dbReference type="Proteomes" id="UP000225379">
    <property type="component" value="Unassembled WGS sequence"/>
</dbReference>
<comment type="caution">
    <text evidence="2">The sequence shown here is derived from an EMBL/GenBank/DDBJ whole genome shotgun (WGS) entry which is preliminary data.</text>
</comment>
<evidence type="ECO:0008006" key="4">
    <source>
        <dbReference type="Google" id="ProtNLM"/>
    </source>
</evidence>
<organism evidence="2 3">
    <name type="scientific">Azospirillum palustre</name>
    <dbReference type="NCBI Taxonomy" id="2044885"/>
    <lineage>
        <taxon>Bacteria</taxon>
        <taxon>Pseudomonadati</taxon>
        <taxon>Pseudomonadota</taxon>
        <taxon>Alphaproteobacteria</taxon>
        <taxon>Rhodospirillales</taxon>
        <taxon>Azospirillaceae</taxon>
        <taxon>Azospirillum</taxon>
    </lineage>
</organism>
<gene>
    <name evidence="2" type="ORF">CRT60_03245</name>
</gene>
<accession>A0A2B8BN95</accession>
<evidence type="ECO:0000313" key="3">
    <source>
        <dbReference type="Proteomes" id="UP000225379"/>
    </source>
</evidence>
<evidence type="ECO:0000256" key="1">
    <source>
        <dbReference type="SAM" id="MobiDB-lite"/>
    </source>
</evidence>
<dbReference type="AlphaFoldDB" id="A0A2B8BN95"/>
<keyword evidence="3" id="KW-1185">Reference proteome</keyword>
<dbReference type="OrthoDB" id="7306943at2"/>
<reference evidence="3" key="1">
    <citation type="submission" date="2017-10" db="EMBL/GenBank/DDBJ databases">
        <authorList>
            <person name="Kravchenko I.K."/>
            <person name="Grouzdev D.S."/>
        </authorList>
    </citation>
    <scope>NUCLEOTIDE SEQUENCE [LARGE SCALE GENOMIC DNA]</scope>
    <source>
        <strain evidence="3">B2</strain>
    </source>
</reference>
<feature type="region of interest" description="Disordered" evidence="1">
    <location>
        <begin position="69"/>
        <end position="124"/>
    </location>
</feature>